<organism evidence="2 3">
    <name type="scientific">Finegoldia magna</name>
    <name type="common">Peptostreptococcus magnus</name>
    <dbReference type="NCBI Taxonomy" id="1260"/>
    <lineage>
        <taxon>Bacteria</taxon>
        <taxon>Bacillati</taxon>
        <taxon>Bacillota</taxon>
        <taxon>Tissierellia</taxon>
        <taxon>Tissierellales</taxon>
        <taxon>Peptoniphilaceae</taxon>
        <taxon>Finegoldia</taxon>
    </lineage>
</organism>
<proteinExistence type="predicted"/>
<name>A0A943L861_FINMA</name>
<accession>A0A943L861</accession>
<sequence length="277" mass="32071">MPFTIYDENLNKLQFPVGVKPLDFLVSSITKERISENVNGIPGSINYGFDYKEREITLSFWLKYSHNVYDYKLMRSELYEMLDTGEYLYIADDRLPSRILKVAIDDSYLPELVNGSRFSNLELKGTVIGLPFWRTIYTTQDIEKNGYSAIVEKFGMADGVHLDYLTYTPKTNTFSVWNGGNVTIDPRHFDLSIRLLYATAKGDVTIENLTTGEKFIFYRQFENTHLNIFGSQVLLGNTNWLRESNRKFISLVPGENKIKVSNVEHQGVSFDFPYYFK</sequence>
<gene>
    <name evidence="2" type="ORF">KIA07_06775</name>
</gene>
<evidence type="ECO:0000313" key="2">
    <source>
        <dbReference type="EMBL" id="MBS5965347.1"/>
    </source>
</evidence>
<dbReference type="InterPro" id="IPR008841">
    <property type="entry name" value="Siphovirus-type_tail_N"/>
</dbReference>
<dbReference type="AlphaFoldDB" id="A0A943L861"/>
<dbReference type="Pfam" id="PF05709">
    <property type="entry name" value="Sipho_tail"/>
    <property type="match status" value="1"/>
</dbReference>
<dbReference type="EMBL" id="JAHAIK010000018">
    <property type="protein sequence ID" value="MBS5965347.1"/>
    <property type="molecule type" value="Genomic_DNA"/>
</dbReference>
<reference evidence="2" key="1">
    <citation type="submission" date="2021-02" db="EMBL/GenBank/DDBJ databases">
        <title>Infant gut strain persistence is associated with maternal origin, phylogeny, and functional potential including surface adhesion and iron acquisition.</title>
        <authorList>
            <person name="Lou Y.C."/>
        </authorList>
    </citation>
    <scope>NUCLEOTIDE SEQUENCE</scope>
    <source>
        <strain evidence="2">L3_058_000G1_dasL3_058_000G1_concoct_72</strain>
    </source>
</reference>
<evidence type="ECO:0000259" key="1">
    <source>
        <dbReference type="Pfam" id="PF05709"/>
    </source>
</evidence>
<feature type="domain" description="Siphovirus-type tail component RIFT-related" evidence="1">
    <location>
        <begin position="24"/>
        <end position="115"/>
    </location>
</feature>
<dbReference type="Proteomes" id="UP000730862">
    <property type="component" value="Unassembled WGS sequence"/>
</dbReference>
<evidence type="ECO:0000313" key="3">
    <source>
        <dbReference type="Proteomes" id="UP000730862"/>
    </source>
</evidence>
<dbReference type="RefSeq" id="WP_135377951.1">
    <property type="nucleotide sequence ID" value="NZ_JAHAIK010000018.1"/>
</dbReference>
<comment type="caution">
    <text evidence="2">The sequence shown here is derived from an EMBL/GenBank/DDBJ whole genome shotgun (WGS) entry which is preliminary data.</text>
</comment>
<protein>
    <submittedName>
        <fullName evidence="2">Phage tail family protein</fullName>
    </submittedName>
</protein>